<evidence type="ECO:0000256" key="1">
    <source>
        <dbReference type="SAM" id="SignalP"/>
    </source>
</evidence>
<dbReference type="OrthoDB" id="9970295at2759"/>
<gene>
    <name evidence="2" type="ORF">BT63DRAFT_453725</name>
</gene>
<dbReference type="SUPFAM" id="SSF75005">
    <property type="entry name" value="Arabinanase/levansucrase/invertase"/>
    <property type="match status" value="1"/>
</dbReference>
<dbReference type="Proteomes" id="UP000799302">
    <property type="component" value="Unassembled WGS sequence"/>
</dbReference>
<accession>A0A6A6UKB3</accession>
<evidence type="ECO:0000313" key="3">
    <source>
        <dbReference type="Proteomes" id="UP000799302"/>
    </source>
</evidence>
<dbReference type="PANTHER" id="PTHR22925:SF3">
    <property type="entry name" value="GLYCOSYL HYDROLASE FAMILY PROTEIN 43"/>
    <property type="match status" value="1"/>
</dbReference>
<feature type="signal peptide" evidence="1">
    <location>
        <begin position="1"/>
        <end position="22"/>
    </location>
</feature>
<evidence type="ECO:0000313" key="2">
    <source>
        <dbReference type="EMBL" id="KAF2671324.1"/>
    </source>
</evidence>
<organism evidence="2 3">
    <name type="scientific">Microthyrium microscopicum</name>
    <dbReference type="NCBI Taxonomy" id="703497"/>
    <lineage>
        <taxon>Eukaryota</taxon>
        <taxon>Fungi</taxon>
        <taxon>Dikarya</taxon>
        <taxon>Ascomycota</taxon>
        <taxon>Pezizomycotina</taxon>
        <taxon>Dothideomycetes</taxon>
        <taxon>Dothideomycetes incertae sedis</taxon>
        <taxon>Microthyriales</taxon>
        <taxon>Microthyriaceae</taxon>
        <taxon>Microthyrium</taxon>
    </lineage>
</organism>
<protein>
    <recommendedName>
        <fullName evidence="4">Arabinanase/levansucrase/invertase</fullName>
    </recommendedName>
</protein>
<dbReference type="EMBL" id="MU004233">
    <property type="protein sequence ID" value="KAF2671324.1"/>
    <property type="molecule type" value="Genomic_DNA"/>
</dbReference>
<dbReference type="AlphaFoldDB" id="A0A6A6UKB3"/>
<proteinExistence type="predicted"/>
<name>A0A6A6UKB3_9PEZI</name>
<dbReference type="PANTHER" id="PTHR22925">
    <property type="entry name" value="GLYCOSYL HYDROLASE 43 FAMILY MEMBER"/>
    <property type="match status" value="1"/>
</dbReference>
<sequence length="571" mass="62034">MLATLRTQALLLVSVLCATSLAEDVQVVLQNKTPFKFDSNGAGPLDVSFGPIFWLNNTYHWIGASSTNPSCTLPNPPKGQCGLRSFQSTDLQTWNDEGIFADLTDPAFSSFHGDTGMVLGRPHMLYNEKTKLYVLWANSAGAFASWTSPNVLGPWKLIGKVPVPAGTMFGGDFTVRALNGSAFLSFSSFNFAAAGTIWPPFDTIQVLQELTPDYTNITTGPYSLITTAAKDQVDRSTEAADLFERDGTFYWTGSATCGNCNDGIMIVYRTRDLRNGPWTRQIISGDTCGGQSAGVLVASNSAGEKTYIHSADLWRGDGSIMLHGKNLQPLEFNADGSVKKLNCDPEASWKFSVRKGDGPQNSGKSVLFTDRSDPLQNYTYTCDLYINNVYQTWQSSKAGLLTEVGINMGALNTTTPFQIGLYTYNSNKDFLTPSVRFNNLYNRTLAWSEVPVGAGLVTIQPNVTVSAGQKLALFITGPANPAGGPVAAGNYCYLNKAAINANFDVEKDTRTLFFNQIGDISPKGEDGTQSPVKVTGRELTNESPTVELLIIARLQDWNVQAIATVKNLKRH</sequence>
<keyword evidence="1" id="KW-0732">Signal</keyword>
<dbReference type="Gene3D" id="2.115.10.20">
    <property type="entry name" value="Glycosyl hydrolase domain, family 43"/>
    <property type="match status" value="1"/>
</dbReference>
<feature type="chain" id="PRO_5025390363" description="Arabinanase/levansucrase/invertase" evidence="1">
    <location>
        <begin position="23"/>
        <end position="571"/>
    </location>
</feature>
<evidence type="ECO:0008006" key="4">
    <source>
        <dbReference type="Google" id="ProtNLM"/>
    </source>
</evidence>
<dbReference type="InterPro" id="IPR023296">
    <property type="entry name" value="Glyco_hydro_beta-prop_sf"/>
</dbReference>
<keyword evidence="3" id="KW-1185">Reference proteome</keyword>
<reference evidence="2" key="1">
    <citation type="journal article" date="2020" name="Stud. Mycol.">
        <title>101 Dothideomycetes genomes: a test case for predicting lifestyles and emergence of pathogens.</title>
        <authorList>
            <person name="Haridas S."/>
            <person name="Albert R."/>
            <person name="Binder M."/>
            <person name="Bloem J."/>
            <person name="Labutti K."/>
            <person name="Salamov A."/>
            <person name="Andreopoulos B."/>
            <person name="Baker S."/>
            <person name="Barry K."/>
            <person name="Bills G."/>
            <person name="Bluhm B."/>
            <person name="Cannon C."/>
            <person name="Castanera R."/>
            <person name="Culley D."/>
            <person name="Daum C."/>
            <person name="Ezra D."/>
            <person name="Gonzalez J."/>
            <person name="Henrissat B."/>
            <person name="Kuo A."/>
            <person name="Liang C."/>
            <person name="Lipzen A."/>
            <person name="Lutzoni F."/>
            <person name="Magnuson J."/>
            <person name="Mondo S."/>
            <person name="Nolan M."/>
            <person name="Ohm R."/>
            <person name="Pangilinan J."/>
            <person name="Park H.-J."/>
            <person name="Ramirez L."/>
            <person name="Alfaro M."/>
            <person name="Sun H."/>
            <person name="Tritt A."/>
            <person name="Yoshinaga Y."/>
            <person name="Zwiers L.-H."/>
            <person name="Turgeon B."/>
            <person name="Goodwin S."/>
            <person name="Spatafora J."/>
            <person name="Crous P."/>
            <person name="Grigoriev I."/>
        </authorList>
    </citation>
    <scope>NUCLEOTIDE SEQUENCE</scope>
    <source>
        <strain evidence="2">CBS 115976</strain>
    </source>
</reference>